<dbReference type="Pfam" id="PF00929">
    <property type="entry name" value="RNase_T"/>
    <property type="match status" value="1"/>
</dbReference>
<accession>A0A0B4UK17</accession>
<dbReference type="KEGG" id="vg:23301668"/>
<name>A0A0B4UK17_9ABAC</name>
<dbReference type="InterPro" id="IPR012337">
    <property type="entry name" value="RNaseH-like_sf"/>
</dbReference>
<dbReference type="GO" id="GO:0008296">
    <property type="term" value="F:3'-5'-DNA exonuclease activity"/>
    <property type="evidence" value="ECO:0007669"/>
    <property type="project" value="TreeGrafter"/>
</dbReference>
<dbReference type="PANTHER" id="PTHR13058">
    <property type="entry name" value="THREE PRIME REPAIR EXONUCLEASE 1, 2"/>
    <property type="match status" value="1"/>
</dbReference>
<keyword evidence="2" id="KW-0540">Nuclease</keyword>
<gene>
    <name evidence="9" type="primary">ORF-30</name>
</gene>
<comment type="cofactor">
    <cofactor evidence="1">
        <name>Mg(2+)</name>
        <dbReference type="ChEBI" id="CHEBI:18420"/>
    </cofactor>
</comment>
<keyword evidence="3" id="KW-0479">Metal-binding</keyword>
<dbReference type="GO" id="GO:0046872">
    <property type="term" value="F:metal ion binding"/>
    <property type="evidence" value="ECO:0007669"/>
    <property type="project" value="UniProtKB-KW"/>
</dbReference>
<keyword evidence="5" id="KW-0269">Exonuclease</keyword>
<dbReference type="EMBL" id="KJ631623">
    <property type="protein sequence ID" value="AJD09195.1"/>
    <property type="molecule type" value="Genomic_DNA"/>
</dbReference>
<dbReference type="InterPro" id="IPR036397">
    <property type="entry name" value="RNaseH_sf"/>
</dbReference>
<protein>
    <submittedName>
        <fullName evidence="9">EXO III v-trex</fullName>
    </submittedName>
</protein>
<comment type="similarity">
    <text evidence="7">Belongs to the exonuclease superfamily. TREX family.</text>
</comment>
<evidence type="ECO:0000256" key="2">
    <source>
        <dbReference type="ARBA" id="ARBA00022722"/>
    </source>
</evidence>
<evidence type="ECO:0000256" key="1">
    <source>
        <dbReference type="ARBA" id="ARBA00001946"/>
    </source>
</evidence>
<evidence type="ECO:0000259" key="8">
    <source>
        <dbReference type="SMART" id="SM00479"/>
    </source>
</evidence>
<dbReference type="GO" id="GO:0003676">
    <property type="term" value="F:nucleic acid binding"/>
    <property type="evidence" value="ECO:0007669"/>
    <property type="project" value="InterPro"/>
</dbReference>
<evidence type="ECO:0000256" key="7">
    <source>
        <dbReference type="ARBA" id="ARBA00025769"/>
    </source>
</evidence>
<evidence type="ECO:0000313" key="9">
    <source>
        <dbReference type="EMBL" id="AJD09195.1"/>
    </source>
</evidence>
<feature type="domain" description="Exonuclease" evidence="8">
    <location>
        <begin position="6"/>
        <end position="213"/>
    </location>
</feature>
<reference evidence="9 10" key="1">
    <citation type="journal article" date="2009" name="J. Invertebr. Pathol.">
        <title>Identification of a new nucleopolyhedrovirus from naturally-infected Condylorrhiza vestigialis (Guenee) (Lepidoptera: Crambidae) larvae on poplar plantations in South Brazil.</title>
        <authorList>
            <person name="Castro M.E."/>
            <person name="Ribeiro Z.M."/>
            <person name="Santos A.C."/>
            <person name="Souza M.L."/>
            <person name="Machado E.B."/>
            <person name="Sousa N.J."/>
            <person name="Moscardi F."/>
        </authorList>
    </citation>
    <scope>NUCLEOTIDE SEQUENCE [LARGE SCALE GENOMIC DNA]</scope>
</reference>
<evidence type="ECO:0000256" key="3">
    <source>
        <dbReference type="ARBA" id="ARBA00022723"/>
    </source>
</evidence>
<proteinExistence type="inferred from homology"/>
<evidence type="ECO:0000313" key="10">
    <source>
        <dbReference type="Proteomes" id="UP000202427"/>
    </source>
</evidence>
<dbReference type="SUPFAM" id="SSF53098">
    <property type="entry name" value="Ribonuclease H-like"/>
    <property type="match status" value="1"/>
</dbReference>
<dbReference type="PANTHER" id="PTHR13058:SF19">
    <property type="entry name" value="LD40940P"/>
    <property type="match status" value="1"/>
</dbReference>
<dbReference type="GO" id="GO:0006308">
    <property type="term" value="P:DNA catabolic process"/>
    <property type="evidence" value="ECO:0007669"/>
    <property type="project" value="TreeGrafter"/>
</dbReference>
<dbReference type="Proteomes" id="UP000202427">
    <property type="component" value="Segment"/>
</dbReference>
<dbReference type="GeneID" id="23301668"/>
<evidence type="ECO:0000256" key="5">
    <source>
        <dbReference type="ARBA" id="ARBA00022839"/>
    </source>
</evidence>
<evidence type="ECO:0000256" key="4">
    <source>
        <dbReference type="ARBA" id="ARBA00022801"/>
    </source>
</evidence>
<keyword evidence="6" id="KW-0460">Magnesium</keyword>
<dbReference type="SMART" id="SM00479">
    <property type="entry name" value="EXOIII"/>
    <property type="match status" value="1"/>
</dbReference>
<dbReference type="InterPro" id="IPR013520">
    <property type="entry name" value="Ribonucl_H"/>
</dbReference>
<dbReference type="Gene3D" id="3.30.420.10">
    <property type="entry name" value="Ribonuclease H-like superfamily/Ribonuclease H"/>
    <property type="match status" value="1"/>
</dbReference>
<organism evidence="9 10">
    <name type="scientific">Condylorrhiza vestigialis mutiple nucleopolyhedrovirus</name>
    <dbReference type="NCBI Taxonomy" id="1592576"/>
    <lineage>
        <taxon>Viruses</taxon>
        <taxon>Viruses incertae sedis</taxon>
        <taxon>Naldaviricetes</taxon>
        <taxon>Lefavirales</taxon>
        <taxon>Baculoviridae</taxon>
        <taxon>Alphabaculovirus</taxon>
        <taxon>Alphabaculovirus covestigialis</taxon>
    </lineage>
</organism>
<evidence type="ECO:0000256" key="6">
    <source>
        <dbReference type="ARBA" id="ARBA00022842"/>
    </source>
</evidence>
<keyword evidence="4" id="KW-0378">Hydrolase</keyword>
<keyword evidence="10" id="KW-1185">Reference proteome</keyword>
<dbReference type="InterPro" id="IPR040393">
    <property type="entry name" value="TREX1/2"/>
</dbReference>
<dbReference type="OrthoDB" id="7664at10239"/>
<dbReference type="RefSeq" id="YP_009118513.1">
    <property type="nucleotide sequence ID" value="NC_026430.1"/>
</dbReference>
<sequence>MAVVETYAFLDLETTGLPKLQNNQTQITELSLQCVTREELLGAARVCNKLTLCFEPTVPISEQASALTQLNAENLRGQPRFDERAVALIESFLGLLNPPVCLVAYNGFAFDFPILYKHLKDNGFKSVVHCADAYHALFAILDGNGSPTMKRSKSGIVTVKLCPWQRGARPNQSYKLIDLYKRHVGKNVEGHRAENDCVMMMELVQKHVAEFVNWVDGNNCKLSDVTAMGE</sequence>